<comment type="caution">
    <text evidence="8">The sequence shown here is derived from an EMBL/GenBank/DDBJ whole genome shotgun (WGS) entry which is preliminary data.</text>
</comment>
<keyword evidence="5 7" id="KW-1133">Transmembrane helix</keyword>
<dbReference type="PANTHER" id="PTHR30250:SF10">
    <property type="entry name" value="LIPOPOLYSACCHARIDE BIOSYNTHESIS PROTEIN WZXC"/>
    <property type="match status" value="1"/>
</dbReference>
<dbReference type="Pfam" id="PF13440">
    <property type="entry name" value="Polysacc_synt_3"/>
    <property type="match status" value="1"/>
</dbReference>
<feature type="transmembrane region" description="Helical" evidence="7">
    <location>
        <begin position="174"/>
        <end position="194"/>
    </location>
</feature>
<feature type="transmembrane region" description="Helical" evidence="7">
    <location>
        <begin position="214"/>
        <end position="235"/>
    </location>
</feature>
<keyword evidence="4 7" id="KW-0812">Transmembrane</keyword>
<accession>A0A8J3FTZ6</accession>
<keyword evidence="6 7" id="KW-0472">Membrane</keyword>
<dbReference type="Proteomes" id="UP000637578">
    <property type="component" value="Unassembled WGS sequence"/>
</dbReference>
<keyword evidence="9" id="KW-1185">Reference proteome</keyword>
<feature type="transmembrane region" description="Helical" evidence="7">
    <location>
        <begin position="15"/>
        <end position="41"/>
    </location>
</feature>
<evidence type="ECO:0000256" key="4">
    <source>
        <dbReference type="ARBA" id="ARBA00022692"/>
    </source>
</evidence>
<feature type="transmembrane region" description="Helical" evidence="7">
    <location>
        <begin position="118"/>
        <end position="138"/>
    </location>
</feature>
<feature type="transmembrane region" description="Helical" evidence="7">
    <location>
        <begin position="386"/>
        <end position="403"/>
    </location>
</feature>
<evidence type="ECO:0000313" key="9">
    <source>
        <dbReference type="Proteomes" id="UP000637578"/>
    </source>
</evidence>
<evidence type="ECO:0000256" key="7">
    <source>
        <dbReference type="SAM" id="Phobius"/>
    </source>
</evidence>
<dbReference type="RefSeq" id="WP_189056621.1">
    <property type="nucleotide sequence ID" value="NZ_BMMK01000008.1"/>
</dbReference>
<evidence type="ECO:0000256" key="1">
    <source>
        <dbReference type="ARBA" id="ARBA00004651"/>
    </source>
</evidence>
<keyword evidence="3" id="KW-1003">Cell membrane</keyword>
<dbReference type="InterPro" id="IPR050833">
    <property type="entry name" value="Poly_Biosynth_Transport"/>
</dbReference>
<feature type="transmembrane region" description="Helical" evidence="7">
    <location>
        <begin position="329"/>
        <end position="352"/>
    </location>
</feature>
<evidence type="ECO:0000256" key="6">
    <source>
        <dbReference type="ARBA" id="ARBA00023136"/>
    </source>
</evidence>
<feature type="transmembrane region" description="Helical" evidence="7">
    <location>
        <begin position="359"/>
        <end position="380"/>
    </location>
</feature>
<dbReference type="EMBL" id="BMMK01000008">
    <property type="protein sequence ID" value="GGM50866.1"/>
    <property type="molecule type" value="Genomic_DNA"/>
</dbReference>
<evidence type="ECO:0000256" key="3">
    <source>
        <dbReference type="ARBA" id="ARBA00022475"/>
    </source>
</evidence>
<evidence type="ECO:0008006" key="10">
    <source>
        <dbReference type="Google" id="ProtNLM"/>
    </source>
</evidence>
<feature type="transmembrane region" description="Helical" evidence="7">
    <location>
        <begin position="415"/>
        <end position="434"/>
    </location>
</feature>
<feature type="transmembrane region" description="Helical" evidence="7">
    <location>
        <begin position="150"/>
        <end position="168"/>
    </location>
</feature>
<dbReference type="PANTHER" id="PTHR30250">
    <property type="entry name" value="PST FAMILY PREDICTED COLANIC ACID TRANSPORTER"/>
    <property type="match status" value="1"/>
</dbReference>
<protein>
    <recommendedName>
        <fullName evidence="10">Polysaccharide biosynthesis protein</fullName>
    </recommendedName>
</protein>
<feature type="transmembrane region" description="Helical" evidence="7">
    <location>
        <begin position="446"/>
        <end position="464"/>
    </location>
</feature>
<proteinExistence type="inferred from homology"/>
<comment type="subcellular location">
    <subcellularLocation>
        <location evidence="1">Cell membrane</location>
        <topology evidence="1">Multi-pass membrane protein</topology>
    </subcellularLocation>
</comment>
<reference evidence="8" key="1">
    <citation type="journal article" date="2014" name="Int. J. Syst. Evol. Microbiol.">
        <title>Complete genome sequence of Corynebacterium casei LMG S-19264T (=DSM 44701T), isolated from a smear-ripened cheese.</title>
        <authorList>
            <consortium name="US DOE Joint Genome Institute (JGI-PGF)"/>
            <person name="Walter F."/>
            <person name="Albersmeier A."/>
            <person name="Kalinowski J."/>
            <person name="Ruckert C."/>
        </authorList>
    </citation>
    <scope>NUCLEOTIDE SEQUENCE</scope>
    <source>
        <strain evidence="8">CGMCC 4.5737</strain>
    </source>
</reference>
<feature type="transmembrane region" description="Helical" evidence="7">
    <location>
        <begin position="83"/>
        <end position="106"/>
    </location>
</feature>
<name>A0A8J3FTZ6_9PSEU</name>
<gene>
    <name evidence="8" type="ORF">GCM10012275_22170</name>
</gene>
<feature type="transmembrane region" description="Helical" evidence="7">
    <location>
        <begin position="287"/>
        <end position="309"/>
    </location>
</feature>
<dbReference type="AlphaFoldDB" id="A0A8J3FTZ6"/>
<feature type="transmembrane region" description="Helical" evidence="7">
    <location>
        <begin position="47"/>
        <end position="71"/>
    </location>
</feature>
<evidence type="ECO:0000256" key="2">
    <source>
        <dbReference type="ARBA" id="ARBA00007430"/>
    </source>
</evidence>
<reference evidence="8" key="2">
    <citation type="submission" date="2020-09" db="EMBL/GenBank/DDBJ databases">
        <authorList>
            <person name="Sun Q."/>
            <person name="Zhou Y."/>
        </authorList>
    </citation>
    <scope>NUCLEOTIDE SEQUENCE</scope>
    <source>
        <strain evidence="8">CGMCC 4.5737</strain>
    </source>
</reference>
<organism evidence="8 9">
    <name type="scientific">Longimycelium tulufanense</name>
    <dbReference type="NCBI Taxonomy" id="907463"/>
    <lineage>
        <taxon>Bacteria</taxon>
        <taxon>Bacillati</taxon>
        <taxon>Actinomycetota</taxon>
        <taxon>Actinomycetes</taxon>
        <taxon>Pseudonocardiales</taxon>
        <taxon>Pseudonocardiaceae</taxon>
        <taxon>Longimycelium</taxon>
    </lineage>
</organism>
<evidence type="ECO:0000256" key="5">
    <source>
        <dbReference type="ARBA" id="ARBA00022989"/>
    </source>
</evidence>
<comment type="similarity">
    <text evidence="2">Belongs to the polysaccharide synthase family.</text>
</comment>
<sequence>MSTAATLSGRFQRGLWLSLLNTLLSRVGTFAMGVLLARLLVPQDFGVYATALVVQTVLLTFNDFGVASAVVRREGEVRSILPTAWTVAVVGGALAFLASLLAAPTLARLMGSPEGTGVIQLLSSNVLLDGFAAVPGALLTRELQQVRRLVVDLAGTVTTVTLTVVLALAGAGPWSLGIGHVTGTALVVVLLMAVTKELPRFGIDRTCLREVGRYGAAVVATSLVLALGSLAPQAVTGTVLGGTAAGYFYLANNVANWPVSTVSSAVERIALATFSRARDADVDLDRAVAGVTGLVGVAVLPGGAALALLAEPLVRVLYGSDWLPSADALSGLAVGSTVLVLVSLVVHVLVAAGAPLSSVVVQVVWLAALVPGTVVAAWLWGLPGVGWAQGAVALLVGFPVHLWGMRRAGLRVTPLLLGLGRPLLVTAVSVTLLLAVRLLDDPVTELVTGGGITAAIAVGGWLSLRRQVATTLDGTLERG</sequence>
<feature type="transmembrane region" description="Helical" evidence="7">
    <location>
        <begin position="255"/>
        <end position="275"/>
    </location>
</feature>
<evidence type="ECO:0000313" key="8">
    <source>
        <dbReference type="EMBL" id="GGM50866.1"/>
    </source>
</evidence>
<dbReference type="GO" id="GO:0005886">
    <property type="term" value="C:plasma membrane"/>
    <property type="evidence" value="ECO:0007669"/>
    <property type="project" value="UniProtKB-SubCell"/>
</dbReference>